<dbReference type="Gene3D" id="1.20.120.980">
    <property type="entry name" value="Serine carboxypeptidase S28, SKS domain"/>
    <property type="match status" value="1"/>
</dbReference>
<organism evidence="4 5">
    <name type="scientific">Lactuca sativa</name>
    <name type="common">Garden lettuce</name>
    <dbReference type="NCBI Taxonomy" id="4236"/>
    <lineage>
        <taxon>Eukaryota</taxon>
        <taxon>Viridiplantae</taxon>
        <taxon>Streptophyta</taxon>
        <taxon>Embryophyta</taxon>
        <taxon>Tracheophyta</taxon>
        <taxon>Spermatophyta</taxon>
        <taxon>Magnoliopsida</taxon>
        <taxon>eudicotyledons</taxon>
        <taxon>Gunneridae</taxon>
        <taxon>Pentapetalae</taxon>
        <taxon>asterids</taxon>
        <taxon>campanulids</taxon>
        <taxon>Asterales</taxon>
        <taxon>Asteraceae</taxon>
        <taxon>Cichorioideae</taxon>
        <taxon>Cichorieae</taxon>
        <taxon>Lactucinae</taxon>
        <taxon>Lactuca</taxon>
    </lineage>
</organism>
<keyword evidence="3" id="KW-0378">Hydrolase</keyword>
<proteinExistence type="predicted"/>
<dbReference type="GO" id="GO:0006508">
    <property type="term" value="P:proteolysis"/>
    <property type="evidence" value="ECO:0007669"/>
    <property type="project" value="UniProtKB-KW"/>
</dbReference>
<reference evidence="4 5" key="1">
    <citation type="journal article" date="2017" name="Nat. Commun.">
        <title>Genome assembly with in vitro proximity ligation data and whole-genome triplication in lettuce.</title>
        <authorList>
            <person name="Reyes-Chin-Wo S."/>
            <person name="Wang Z."/>
            <person name="Yang X."/>
            <person name="Kozik A."/>
            <person name="Arikit S."/>
            <person name="Song C."/>
            <person name="Xia L."/>
            <person name="Froenicke L."/>
            <person name="Lavelle D.O."/>
            <person name="Truco M.J."/>
            <person name="Xia R."/>
            <person name="Zhu S."/>
            <person name="Xu C."/>
            <person name="Xu H."/>
            <person name="Xu X."/>
            <person name="Cox K."/>
            <person name="Korf I."/>
            <person name="Meyers B.C."/>
            <person name="Michelmore R.W."/>
        </authorList>
    </citation>
    <scope>NUCLEOTIDE SEQUENCE [LARGE SCALE GENOMIC DNA]</scope>
    <source>
        <strain evidence="5">cv. Salinas</strain>
        <tissue evidence="4">Seedlings</tissue>
    </source>
</reference>
<dbReference type="EMBL" id="NBSK02000006">
    <property type="protein sequence ID" value="KAJ0199324.1"/>
    <property type="molecule type" value="Genomic_DNA"/>
</dbReference>
<protein>
    <submittedName>
        <fullName evidence="4">Uncharacterized protein</fullName>
    </submittedName>
</protein>
<name>A0A9R1X6C3_LACSA</name>
<dbReference type="AlphaFoldDB" id="A0A9R1X6C3"/>
<accession>A0A9R1X6C3</accession>
<dbReference type="PANTHER" id="PTHR11010:SF120">
    <property type="entry name" value="LYSOSOMAL PRO-X CARBOXYPEPTIDASE"/>
    <property type="match status" value="1"/>
</dbReference>
<comment type="caution">
    <text evidence="4">The sequence shown here is derived from an EMBL/GenBank/DDBJ whole genome shotgun (WGS) entry which is preliminary data.</text>
</comment>
<evidence type="ECO:0000256" key="3">
    <source>
        <dbReference type="ARBA" id="ARBA00022801"/>
    </source>
</evidence>
<keyword evidence="1" id="KW-0645">Protease</keyword>
<evidence type="ECO:0000256" key="1">
    <source>
        <dbReference type="ARBA" id="ARBA00022670"/>
    </source>
</evidence>
<gene>
    <name evidence="4" type="ORF">LSAT_V11C600312480</name>
</gene>
<dbReference type="GO" id="GO:0008233">
    <property type="term" value="F:peptidase activity"/>
    <property type="evidence" value="ECO:0007669"/>
    <property type="project" value="UniProtKB-KW"/>
</dbReference>
<evidence type="ECO:0000256" key="2">
    <source>
        <dbReference type="ARBA" id="ARBA00022729"/>
    </source>
</evidence>
<keyword evidence="2" id="KW-0732">Signal</keyword>
<evidence type="ECO:0000313" key="4">
    <source>
        <dbReference type="EMBL" id="KAJ0199324.1"/>
    </source>
</evidence>
<dbReference type="Proteomes" id="UP000235145">
    <property type="component" value="Unassembled WGS sequence"/>
</dbReference>
<evidence type="ECO:0000313" key="5">
    <source>
        <dbReference type="Proteomes" id="UP000235145"/>
    </source>
</evidence>
<sequence length="106" mass="12204">MQMCKAIDNPTLGNDTFAKLYHAANVYYNYTGDVKCFDLNDNSDPHDLGGWQWQMIMPTSGSNEDSIFPVYTETYTGHSRYCEKTYKVQPRPTWITTEFGGHKFLS</sequence>
<dbReference type="InterPro" id="IPR042269">
    <property type="entry name" value="Ser_carbopepase_S28_SKS"/>
</dbReference>
<keyword evidence="5" id="KW-1185">Reference proteome</keyword>
<dbReference type="PANTHER" id="PTHR11010">
    <property type="entry name" value="PROTEASE S28 PRO-X CARBOXYPEPTIDASE-RELATED"/>
    <property type="match status" value="1"/>
</dbReference>